<dbReference type="InterPro" id="IPR027417">
    <property type="entry name" value="P-loop_NTPase"/>
</dbReference>
<evidence type="ECO:0000313" key="2">
    <source>
        <dbReference type="EMBL" id="MBS3056998.1"/>
    </source>
</evidence>
<comment type="caution">
    <text evidence="2">The sequence shown here is derived from an EMBL/GenBank/DDBJ whole genome shotgun (WGS) entry which is preliminary data.</text>
</comment>
<dbReference type="AlphaFoldDB" id="A0A8T4KPG3"/>
<accession>A0A8T4KPG3</accession>
<evidence type="ECO:0000256" key="1">
    <source>
        <dbReference type="SAM" id="Coils"/>
    </source>
</evidence>
<gene>
    <name evidence="2" type="ORF">J4415_00020</name>
</gene>
<organism evidence="2 3">
    <name type="scientific">Candidatus Iainarchaeum sp</name>
    <dbReference type="NCBI Taxonomy" id="3101447"/>
    <lineage>
        <taxon>Archaea</taxon>
        <taxon>Candidatus Iainarchaeota</taxon>
        <taxon>Candidatus Iainarchaeia</taxon>
        <taxon>Candidatus Iainarchaeales</taxon>
        <taxon>Candidatus Iainarchaeaceae</taxon>
        <taxon>Candidatus Iainarchaeum</taxon>
    </lineage>
</organism>
<evidence type="ECO:0000313" key="3">
    <source>
        <dbReference type="Proteomes" id="UP000677687"/>
    </source>
</evidence>
<proteinExistence type="predicted"/>
<dbReference type="SUPFAM" id="SSF52540">
    <property type="entry name" value="P-loop containing nucleoside triphosphate hydrolases"/>
    <property type="match status" value="1"/>
</dbReference>
<protein>
    <recommendedName>
        <fullName evidence="4">2-phosphoglycerate kinase</fullName>
    </recommendedName>
</protein>
<dbReference type="Proteomes" id="UP000677687">
    <property type="component" value="Unassembled WGS sequence"/>
</dbReference>
<dbReference type="PANTHER" id="PTHR33477">
    <property type="entry name" value="P-LOOP NTPASE DOMAIN-CONTAINING PROTEIN LPA1 HOMOLOG 1"/>
    <property type="match status" value="1"/>
</dbReference>
<name>A0A8T4KPG3_9ARCH</name>
<keyword evidence="1" id="KW-0175">Coiled coil</keyword>
<reference evidence="2" key="2">
    <citation type="submission" date="2021-05" db="EMBL/GenBank/DDBJ databases">
        <title>Protein family content uncovers lineage relationships and bacterial pathway maintenance mechanisms in DPANN archaea.</title>
        <authorList>
            <person name="Castelle C.J."/>
            <person name="Meheust R."/>
            <person name="Jaffe A.L."/>
            <person name="Seitz K."/>
            <person name="Gong X."/>
            <person name="Baker B.J."/>
            <person name="Banfield J.F."/>
        </authorList>
    </citation>
    <scope>NUCLEOTIDE SEQUENCE</scope>
    <source>
        <strain evidence="2">RIFCSPHIGHO2_01_FULL_AR10_44_11</strain>
    </source>
</reference>
<dbReference type="EMBL" id="JAGVWD010000001">
    <property type="protein sequence ID" value="MBS3056998.1"/>
    <property type="molecule type" value="Genomic_DNA"/>
</dbReference>
<reference evidence="2" key="1">
    <citation type="submission" date="2021-03" db="EMBL/GenBank/DDBJ databases">
        <authorList>
            <person name="Jaffe A."/>
        </authorList>
    </citation>
    <scope>NUCLEOTIDE SEQUENCE</scope>
    <source>
        <strain evidence="2">RIFCSPHIGHO2_01_FULL_AR10_44_11</strain>
    </source>
</reference>
<dbReference type="PANTHER" id="PTHR33477:SF3">
    <property type="entry name" value="P-LOOP NTPASE DOMAIN-CONTAINING PROTEIN LPA1 HOMOLOG 1"/>
    <property type="match status" value="1"/>
</dbReference>
<sequence length="305" mass="35083">MIYDDCLAYNEKTCLVLCTGLNLKEIGQVLNSGNIERALEEKGKKYLGRYNNFKKYKELASSEQLKEPILPLIAAMPCIGKTTMAREIATAFGLGNVMGGDAFRASLREFIDEKKEPAFFVSIYESWKLFGEKTEENMVKGFDAQAKIANQAMERLVADRGIRDGESMVYEYLHFLPSQYHEDTLKHPSFIPIVLTIKEKKIWEERIKNRIKNTHLKGGAQRLLDALDAYALFQKNLEREAREYNIPVVETDDWKKAVDECLAIVFEKIKNLNSLAGKEIEKTEMQKKIEEERKRAKGKEEAMHK</sequence>
<feature type="coiled-coil region" evidence="1">
    <location>
        <begin position="275"/>
        <end position="302"/>
    </location>
</feature>
<dbReference type="Gene3D" id="3.40.50.300">
    <property type="entry name" value="P-loop containing nucleotide triphosphate hydrolases"/>
    <property type="match status" value="1"/>
</dbReference>
<evidence type="ECO:0008006" key="4">
    <source>
        <dbReference type="Google" id="ProtNLM"/>
    </source>
</evidence>